<name>A0A371IH28_MUCPR</name>
<keyword evidence="2" id="KW-1185">Reference proteome</keyword>
<organism evidence="1 2">
    <name type="scientific">Mucuna pruriens</name>
    <name type="common">Velvet bean</name>
    <name type="synonym">Dolichos pruriens</name>
    <dbReference type="NCBI Taxonomy" id="157652"/>
    <lineage>
        <taxon>Eukaryota</taxon>
        <taxon>Viridiplantae</taxon>
        <taxon>Streptophyta</taxon>
        <taxon>Embryophyta</taxon>
        <taxon>Tracheophyta</taxon>
        <taxon>Spermatophyta</taxon>
        <taxon>Magnoliopsida</taxon>
        <taxon>eudicotyledons</taxon>
        <taxon>Gunneridae</taxon>
        <taxon>Pentapetalae</taxon>
        <taxon>rosids</taxon>
        <taxon>fabids</taxon>
        <taxon>Fabales</taxon>
        <taxon>Fabaceae</taxon>
        <taxon>Papilionoideae</taxon>
        <taxon>50 kb inversion clade</taxon>
        <taxon>NPAAA clade</taxon>
        <taxon>indigoferoid/millettioid clade</taxon>
        <taxon>Phaseoleae</taxon>
        <taxon>Mucuna</taxon>
    </lineage>
</organism>
<evidence type="ECO:0000313" key="2">
    <source>
        <dbReference type="Proteomes" id="UP000257109"/>
    </source>
</evidence>
<proteinExistence type="predicted"/>
<dbReference type="Proteomes" id="UP000257109">
    <property type="component" value="Unassembled WGS sequence"/>
</dbReference>
<accession>A0A371IH28</accession>
<evidence type="ECO:0000313" key="1">
    <source>
        <dbReference type="EMBL" id="RDY14320.1"/>
    </source>
</evidence>
<sequence>MASNTQQFGIRGPNQPRMVNEIGAASNQRLENQLTDSMEDSHFGQDRIRDHMQLNNSDPHRIPIRGRLVINSRLRTTKHHLSNNSSNNNSRECLLKATLHLWKT</sequence>
<protein>
    <submittedName>
        <fullName evidence="1">Uncharacterized protein</fullName>
    </submittedName>
</protein>
<dbReference type="AlphaFoldDB" id="A0A371IH28"/>
<comment type="caution">
    <text evidence="1">The sequence shown here is derived from an EMBL/GenBank/DDBJ whole genome shotgun (WGS) entry which is preliminary data.</text>
</comment>
<reference evidence="1" key="1">
    <citation type="submission" date="2018-05" db="EMBL/GenBank/DDBJ databases">
        <title>Draft genome of Mucuna pruriens seed.</title>
        <authorList>
            <person name="Nnadi N.E."/>
            <person name="Vos R."/>
            <person name="Hasami M.H."/>
            <person name="Devisetty U.K."/>
            <person name="Aguiy J.C."/>
        </authorList>
    </citation>
    <scope>NUCLEOTIDE SEQUENCE [LARGE SCALE GENOMIC DNA]</scope>
    <source>
        <strain evidence="1">JCA_2017</strain>
    </source>
</reference>
<gene>
    <name evidence="1" type="ORF">CR513_00623</name>
</gene>
<dbReference type="OrthoDB" id="1305902at2759"/>
<feature type="non-terminal residue" evidence="1">
    <location>
        <position position="1"/>
    </location>
</feature>
<dbReference type="EMBL" id="QJKJ01000092">
    <property type="protein sequence ID" value="RDY14320.1"/>
    <property type="molecule type" value="Genomic_DNA"/>
</dbReference>